<dbReference type="KEGG" id="mpur:MARPU_11860"/>
<dbReference type="NCBIfam" id="TIGR00765">
    <property type="entry name" value="yihY_not_rbn"/>
    <property type="match status" value="1"/>
</dbReference>
<dbReference type="STRING" id="765910.MARPU_11860"/>
<accession>W0E0P7</accession>
<dbReference type="PANTHER" id="PTHR30213">
    <property type="entry name" value="INNER MEMBRANE PROTEIN YHJD"/>
    <property type="match status" value="1"/>
</dbReference>
<evidence type="ECO:0000256" key="3">
    <source>
        <dbReference type="ARBA" id="ARBA00022692"/>
    </source>
</evidence>
<proteinExistence type="predicted"/>
<dbReference type="EMBL" id="CP007031">
    <property type="protein sequence ID" value="AHF04460.1"/>
    <property type="molecule type" value="Genomic_DNA"/>
</dbReference>
<feature type="transmembrane region" description="Helical" evidence="6">
    <location>
        <begin position="114"/>
        <end position="136"/>
    </location>
</feature>
<organism evidence="7 8">
    <name type="scientific">Marichromatium purpuratum 984</name>
    <dbReference type="NCBI Taxonomy" id="765910"/>
    <lineage>
        <taxon>Bacteria</taxon>
        <taxon>Pseudomonadati</taxon>
        <taxon>Pseudomonadota</taxon>
        <taxon>Gammaproteobacteria</taxon>
        <taxon>Chromatiales</taxon>
        <taxon>Chromatiaceae</taxon>
        <taxon>Marichromatium</taxon>
    </lineage>
</organism>
<dbReference type="Gene3D" id="1.10.10.10">
    <property type="entry name" value="Winged helix-like DNA-binding domain superfamily/Winged helix DNA-binding domain"/>
    <property type="match status" value="1"/>
</dbReference>
<dbReference type="InterPro" id="IPR036388">
    <property type="entry name" value="WH-like_DNA-bd_sf"/>
</dbReference>
<sequence length="451" mass="49896">MQAKTVFVTRLEQILWSERGTHPRWQRPLIGLARLVHALARDLTEGNLRLHAMGLVYTTLLSLVPLLAVSFSVLKGFGVHNQLEPLLQNALAPLGESGQEINTRLIEFVDRMQVGVLGSVGLALLLYTVISLIQKIEQAFNYAWRVERPRPFAQRFTQYMSVLLVGPVLFFSALGLSASLGDNVYVRSLMEVAPFGVLLELARILAPYLLISLTFAFFYMFVPNARVRIVSALVGALAAGLLWEGAGALFSTFIGGSTRYTAIYSSLAILILLMIWIYVAWLILLVGASIAFYHQHPHYLDGRTREPRLSNRLRERLTLQLATRIARAHHCGQSAPSQIQLAAALGVAEGALEQPLRLLESREVVLATATEPPGYVPAQDPERITIAWLLARIRGFEEEEDGYRARPPEAALDTLETRLEQSREEVLGALTLAALARDDGDAPENDDKATA</sequence>
<keyword evidence="4 6" id="KW-1133">Transmembrane helix</keyword>
<feature type="transmembrane region" description="Helical" evidence="6">
    <location>
        <begin position="156"/>
        <end position="181"/>
    </location>
</feature>
<comment type="subcellular location">
    <subcellularLocation>
        <location evidence="1">Cell membrane</location>
        <topology evidence="1">Multi-pass membrane protein</topology>
    </subcellularLocation>
</comment>
<dbReference type="eggNOG" id="COG1959">
    <property type="taxonomic scope" value="Bacteria"/>
</dbReference>
<dbReference type="PANTHER" id="PTHR30213:SF0">
    <property type="entry name" value="UPF0761 MEMBRANE PROTEIN YIHY"/>
    <property type="match status" value="1"/>
</dbReference>
<evidence type="ECO:0000256" key="2">
    <source>
        <dbReference type="ARBA" id="ARBA00022475"/>
    </source>
</evidence>
<feature type="transmembrane region" description="Helical" evidence="6">
    <location>
        <begin position="201"/>
        <end position="222"/>
    </location>
</feature>
<dbReference type="AlphaFoldDB" id="W0E0P7"/>
<dbReference type="InterPro" id="IPR017039">
    <property type="entry name" value="Virul_fac_BrkB"/>
</dbReference>
<evidence type="ECO:0000256" key="6">
    <source>
        <dbReference type="SAM" id="Phobius"/>
    </source>
</evidence>
<keyword evidence="3 6" id="KW-0812">Transmembrane</keyword>
<dbReference type="HOGENOM" id="CLU_032288_2_0_6"/>
<keyword evidence="5 6" id="KW-0472">Membrane</keyword>
<evidence type="ECO:0000313" key="7">
    <source>
        <dbReference type="EMBL" id="AHF04460.1"/>
    </source>
</evidence>
<keyword evidence="2" id="KW-1003">Cell membrane</keyword>
<keyword evidence="8" id="KW-1185">Reference proteome</keyword>
<dbReference type="eggNOG" id="COG1295">
    <property type="taxonomic scope" value="Bacteria"/>
</dbReference>
<evidence type="ECO:0000256" key="1">
    <source>
        <dbReference type="ARBA" id="ARBA00004651"/>
    </source>
</evidence>
<gene>
    <name evidence="7" type="ORF">MARPU_11860</name>
</gene>
<reference evidence="7 8" key="1">
    <citation type="submission" date="2013-12" db="EMBL/GenBank/DDBJ databases">
        <authorList>
            <consortium name="DOE Joint Genome Institute"/>
            <person name="Bryant D.A."/>
            <person name="Huntemann M."/>
            <person name="Han J."/>
            <person name="Chen A."/>
            <person name="Kyrpides N."/>
            <person name="Mavromatis K."/>
            <person name="Markowitz V."/>
            <person name="Palaniappan K."/>
            <person name="Ivanova N."/>
            <person name="Schaumberg A."/>
            <person name="Pati A."/>
            <person name="Liolios K."/>
            <person name="Nordberg H.P."/>
            <person name="Cantor M.N."/>
            <person name="Hua S.X."/>
            <person name="Woyke T."/>
        </authorList>
    </citation>
    <scope>NUCLEOTIDE SEQUENCE [LARGE SCALE GENOMIC DNA]</scope>
    <source>
        <strain evidence="7 8">984</strain>
    </source>
</reference>
<evidence type="ECO:0000256" key="5">
    <source>
        <dbReference type="ARBA" id="ARBA00023136"/>
    </source>
</evidence>
<evidence type="ECO:0000313" key="8">
    <source>
        <dbReference type="Proteomes" id="UP000005275"/>
    </source>
</evidence>
<dbReference type="Pfam" id="PF03631">
    <property type="entry name" value="Virul_fac_BrkB"/>
    <property type="match status" value="1"/>
</dbReference>
<dbReference type="OrthoDB" id="9808671at2"/>
<feature type="transmembrane region" description="Helical" evidence="6">
    <location>
        <begin position="262"/>
        <end position="293"/>
    </location>
</feature>
<feature type="transmembrane region" description="Helical" evidence="6">
    <location>
        <begin position="55"/>
        <end position="74"/>
    </location>
</feature>
<dbReference type="Proteomes" id="UP000005275">
    <property type="component" value="Chromosome"/>
</dbReference>
<feature type="transmembrane region" description="Helical" evidence="6">
    <location>
        <begin position="229"/>
        <end position="250"/>
    </location>
</feature>
<evidence type="ECO:0000256" key="4">
    <source>
        <dbReference type="ARBA" id="ARBA00022989"/>
    </source>
</evidence>
<protein>
    <submittedName>
        <fullName evidence="7">Ribonuclease BN</fullName>
    </submittedName>
</protein>
<name>W0E0P7_MARPU</name>
<dbReference type="RefSeq" id="WP_005223558.1">
    <property type="nucleotide sequence ID" value="NZ_CP007031.1"/>
</dbReference>
<dbReference type="GO" id="GO:0005886">
    <property type="term" value="C:plasma membrane"/>
    <property type="evidence" value="ECO:0007669"/>
    <property type="project" value="UniProtKB-SubCell"/>
</dbReference>